<keyword evidence="4" id="KW-0963">Cytoplasm</keyword>
<evidence type="ECO:0000256" key="4">
    <source>
        <dbReference type="ARBA" id="ARBA00022490"/>
    </source>
</evidence>
<dbReference type="Pfam" id="PF01997">
    <property type="entry name" value="Translin"/>
    <property type="match status" value="1"/>
</dbReference>
<dbReference type="PANTHER" id="PTHR10741">
    <property type="entry name" value="TRANSLIN AND TRANSLIN ASSOCIATED PROTEIN X"/>
    <property type="match status" value="1"/>
</dbReference>
<dbReference type="GO" id="GO:0005634">
    <property type="term" value="C:nucleus"/>
    <property type="evidence" value="ECO:0007669"/>
    <property type="project" value="UniProtKB-SubCell"/>
</dbReference>
<feature type="compositionally biased region" description="Polar residues" evidence="6">
    <location>
        <begin position="173"/>
        <end position="184"/>
    </location>
</feature>
<reference evidence="7" key="1">
    <citation type="journal article" date="2020" name="Stud. Mycol.">
        <title>101 Dothideomycetes genomes: a test case for predicting lifestyles and emergence of pathogens.</title>
        <authorList>
            <person name="Haridas S."/>
            <person name="Albert R."/>
            <person name="Binder M."/>
            <person name="Bloem J."/>
            <person name="Labutti K."/>
            <person name="Salamov A."/>
            <person name="Andreopoulos B."/>
            <person name="Baker S."/>
            <person name="Barry K."/>
            <person name="Bills G."/>
            <person name="Bluhm B."/>
            <person name="Cannon C."/>
            <person name="Castanera R."/>
            <person name="Culley D."/>
            <person name="Daum C."/>
            <person name="Ezra D."/>
            <person name="Gonzalez J."/>
            <person name="Henrissat B."/>
            <person name="Kuo A."/>
            <person name="Liang C."/>
            <person name="Lipzen A."/>
            <person name="Lutzoni F."/>
            <person name="Magnuson J."/>
            <person name="Mondo S."/>
            <person name="Nolan M."/>
            <person name="Ohm R."/>
            <person name="Pangilinan J."/>
            <person name="Park H.-J."/>
            <person name="Ramirez L."/>
            <person name="Alfaro M."/>
            <person name="Sun H."/>
            <person name="Tritt A."/>
            <person name="Yoshinaga Y."/>
            <person name="Zwiers L.-H."/>
            <person name="Turgeon B."/>
            <person name="Goodwin S."/>
            <person name="Spatafora J."/>
            <person name="Crous P."/>
            <person name="Grigoriev I."/>
        </authorList>
    </citation>
    <scope>NUCLEOTIDE SEQUENCE</scope>
    <source>
        <strain evidence="7">Tuck. ex Michener</strain>
    </source>
</reference>
<evidence type="ECO:0000256" key="3">
    <source>
        <dbReference type="ARBA" id="ARBA00005902"/>
    </source>
</evidence>
<dbReference type="CDD" id="cd14820">
    <property type="entry name" value="TRAX"/>
    <property type="match status" value="1"/>
</dbReference>
<comment type="subcellular location">
    <subcellularLocation>
        <location evidence="2">Cytoplasm</location>
    </subcellularLocation>
    <subcellularLocation>
        <location evidence="1">Nucleus</location>
    </subcellularLocation>
</comment>
<evidence type="ECO:0000313" key="8">
    <source>
        <dbReference type="Proteomes" id="UP000800092"/>
    </source>
</evidence>
<dbReference type="InterPro" id="IPR016069">
    <property type="entry name" value="Translin_C"/>
</dbReference>
<accession>A0A6A6GYN1</accession>
<dbReference type="Proteomes" id="UP000800092">
    <property type="component" value="Unassembled WGS sequence"/>
</dbReference>
<name>A0A6A6GYN1_VIRVR</name>
<keyword evidence="8" id="KW-1185">Reference proteome</keyword>
<dbReference type="Gene3D" id="1.20.58.190">
    <property type="entry name" value="Translin, domain 1"/>
    <property type="match status" value="1"/>
</dbReference>
<keyword evidence="5" id="KW-0539">Nucleus</keyword>
<proteinExistence type="inferred from homology"/>
<evidence type="ECO:0000256" key="1">
    <source>
        <dbReference type="ARBA" id="ARBA00004123"/>
    </source>
</evidence>
<dbReference type="GO" id="GO:0043565">
    <property type="term" value="F:sequence-specific DNA binding"/>
    <property type="evidence" value="ECO:0007669"/>
    <property type="project" value="InterPro"/>
</dbReference>
<gene>
    <name evidence="7" type="ORF">EV356DRAFT_536049</name>
</gene>
<dbReference type="InterPro" id="IPR016068">
    <property type="entry name" value="Translin_N"/>
</dbReference>
<evidence type="ECO:0000313" key="7">
    <source>
        <dbReference type="EMBL" id="KAF2230822.1"/>
    </source>
</evidence>
<feature type="region of interest" description="Disordered" evidence="6">
    <location>
        <begin position="173"/>
        <end position="197"/>
    </location>
</feature>
<dbReference type="AlphaFoldDB" id="A0A6A6GYN1"/>
<dbReference type="EMBL" id="ML991835">
    <property type="protein sequence ID" value="KAF2230822.1"/>
    <property type="molecule type" value="Genomic_DNA"/>
</dbReference>
<evidence type="ECO:0000256" key="2">
    <source>
        <dbReference type="ARBA" id="ARBA00004496"/>
    </source>
</evidence>
<dbReference type="InterPro" id="IPR002848">
    <property type="entry name" value="Translin_fam"/>
</dbReference>
<comment type="similarity">
    <text evidence="3">Belongs to the translin family.</text>
</comment>
<evidence type="ECO:0000256" key="5">
    <source>
        <dbReference type="ARBA" id="ARBA00023242"/>
    </source>
</evidence>
<dbReference type="GO" id="GO:0005737">
    <property type="term" value="C:cytoplasm"/>
    <property type="evidence" value="ECO:0007669"/>
    <property type="project" value="UniProtKB-SubCell"/>
</dbReference>
<sequence>MDKQSDQPSSPFLPMFETFRAELDEHHDRRERIVKASRDITAASKKIIFALQRARQINQPLHQSITKSNELHWENIRTQYSAISPDLQGQNAHRYSRNITGGNQEFMESLSFQHYLETQTLISYQDASARLAELGNPHAPVTLSLEDYVLGIFDMTGELMRFAITAMATSQVLPGSDVPSSSGHAESRPSGIAVGPSAEAMEIDMPATVSESREKGSRVHTRRRDVMQDLRQLRATLEGLDIDRSSPLSWDVQKKMGVMQQSVEKVEKALYGLIVRGRERPKGWMPDLKEEGRRGEVESY</sequence>
<organism evidence="7 8">
    <name type="scientific">Viridothelium virens</name>
    <name type="common">Speckled blister lichen</name>
    <name type="synonym">Trypethelium virens</name>
    <dbReference type="NCBI Taxonomy" id="1048519"/>
    <lineage>
        <taxon>Eukaryota</taxon>
        <taxon>Fungi</taxon>
        <taxon>Dikarya</taxon>
        <taxon>Ascomycota</taxon>
        <taxon>Pezizomycotina</taxon>
        <taxon>Dothideomycetes</taxon>
        <taxon>Dothideomycetes incertae sedis</taxon>
        <taxon>Trypetheliales</taxon>
        <taxon>Trypetheliaceae</taxon>
        <taxon>Viridothelium</taxon>
    </lineage>
</organism>
<dbReference type="OrthoDB" id="31005at2759"/>
<protein>
    <submittedName>
        <fullName evidence="7">Translin</fullName>
    </submittedName>
</protein>
<dbReference type="SUPFAM" id="SSF74784">
    <property type="entry name" value="Translin"/>
    <property type="match status" value="1"/>
</dbReference>
<evidence type="ECO:0000256" key="6">
    <source>
        <dbReference type="SAM" id="MobiDB-lite"/>
    </source>
</evidence>
<dbReference type="Gene3D" id="1.20.58.200">
    <property type="entry name" value="Translin, domain 2"/>
    <property type="match status" value="2"/>
</dbReference>
<dbReference type="InterPro" id="IPR036081">
    <property type="entry name" value="Translin_sf"/>
</dbReference>